<gene>
    <name evidence="7" type="ORF">CBF27_11125</name>
</gene>
<dbReference type="GO" id="GO:0047355">
    <property type="term" value="F:CDP-glycerol glycerophosphotransferase activity"/>
    <property type="evidence" value="ECO:0007669"/>
    <property type="project" value="InterPro"/>
</dbReference>
<dbReference type="EMBL" id="NGKC01000014">
    <property type="protein sequence ID" value="RSU10070.1"/>
    <property type="molecule type" value="Genomic_DNA"/>
</dbReference>
<dbReference type="SUPFAM" id="SSF53756">
    <property type="entry name" value="UDP-Glycosyltransferase/glycogen phosphorylase"/>
    <property type="match status" value="1"/>
</dbReference>
<sequence length="389" mass="46197">MKKLVQSIVYLLFKLFGHSQDKQLVYFESFHGKQYSDNPKAVYVYMKQHFPSYRLIWGVTKGYEAAFEEEQVDFVRRFSLRWFLTMPRATAWVINTRTPIWLYKPEGITYIQTWHGTPLKKIGRDIEDVHIPGYTREGYYQEISDESSRWDVLVSPNTYSTDIFRRAFDYAGDILETGYPRNDQLLKYKSDDDFIQGIKQKLHVPLDKQVILYAPTWRETDAQKAGQYSFSHNLDFKRFAELFGNKIVLLVRMHYLVASEIDFKQYGDCIMDMSRGIDMSDLLLISDLLITDYSSAMFDFALTERPMIFYLPDRQKYEQELRGFYFDIDQELPGVIIETNTELEQLINLFLTDKNQLLLPNYREFKHKFCFEMIERTTQLIGQIIETKL</sequence>
<keyword evidence="3" id="KW-1003">Cell membrane</keyword>
<dbReference type="Gene3D" id="3.40.50.11820">
    <property type="match status" value="1"/>
</dbReference>
<keyword evidence="8" id="KW-1185">Reference proteome</keyword>
<evidence type="ECO:0008006" key="9">
    <source>
        <dbReference type="Google" id="ProtNLM"/>
    </source>
</evidence>
<evidence type="ECO:0000313" key="8">
    <source>
        <dbReference type="Proteomes" id="UP000286773"/>
    </source>
</evidence>
<evidence type="ECO:0000313" key="7">
    <source>
        <dbReference type="EMBL" id="RSU10070.1"/>
    </source>
</evidence>
<dbReference type="Proteomes" id="UP000286773">
    <property type="component" value="Unassembled WGS sequence"/>
</dbReference>
<dbReference type="GO" id="GO:0019350">
    <property type="term" value="P:teichoic acid biosynthetic process"/>
    <property type="evidence" value="ECO:0007669"/>
    <property type="project" value="UniProtKB-KW"/>
</dbReference>
<proteinExistence type="inferred from homology"/>
<comment type="similarity">
    <text evidence="2">Belongs to the CDP-glycerol glycerophosphotransferase family.</text>
</comment>
<dbReference type="PANTHER" id="PTHR37316">
    <property type="entry name" value="TEICHOIC ACID GLYCEROL-PHOSPHATE PRIMASE"/>
    <property type="match status" value="1"/>
</dbReference>
<dbReference type="InterPro" id="IPR043149">
    <property type="entry name" value="TagF_N"/>
</dbReference>
<comment type="caution">
    <text evidence="7">The sequence shown here is derived from an EMBL/GenBank/DDBJ whole genome shotgun (WGS) entry which is preliminary data.</text>
</comment>
<evidence type="ECO:0000256" key="3">
    <source>
        <dbReference type="ARBA" id="ARBA00022475"/>
    </source>
</evidence>
<dbReference type="PANTHER" id="PTHR37316:SF3">
    <property type="entry name" value="TEICHOIC ACID GLYCEROL-PHOSPHATE TRANSFERASE"/>
    <property type="match status" value="1"/>
</dbReference>
<organism evidence="7 8">
    <name type="scientific">Vagococcus acidifermentans</name>
    <dbReference type="NCBI Taxonomy" id="564710"/>
    <lineage>
        <taxon>Bacteria</taxon>
        <taxon>Bacillati</taxon>
        <taxon>Bacillota</taxon>
        <taxon>Bacilli</taxon>
        <taxon>Lactobacillales</taxon>
        <taxon>Enterococcaceae</taxon>
        <taxon>Vagococcus</taxon>
    </lineage>
</organism>
<name>A0A430APH5_9ENTE</name>
<keyword evidence="5" id="KW-0777">Teichoic acid biosynthesis</keyword>
<dbReference type="OrthoDB" id="9811865at2"/>
<reference evidence="7 8" key="1">
    <citation type="submission" date="2017-05" db="EMBL/GenBank/DDBJ databases">
        <title>Vagococcus spp. assemblies.</title>
        <authorList>
            <person name="Gulvik C.A."/>
        </authorList>
    </citation>
    <scope>NUCLEOTIDE SEQUENCE [LARGE SCALE GENOMIC DNA]</scope>
    <source>
        <strain evidence="7 8">LMG 24798</strain>
    </source>
</reference>
<dbReference type="Pfam" id="PF04464">
    <property type="entry name" value="Glyphos_transf"/>
    <property type="match status" value="1"/>
</dbReference>
<dbReference type="InterPro" id="IPR007554">
    <property type="entry name" value="Glycerophosphate_synth"/>
</dbReference>
<evidence type="ECO:0000256" key="6">
    <source>
        <dbReference type="ARBA" id="ARBA00023136"/>
    </source>
</evidence>
<dbReference type="RefSeq" id="WP_126814388.1">
    <property type="nucleotide sequence ID" value="NZ_NGKC01000014.1"/>
</dbReference>
<dbReference type="GO" id="GO:0005886">
    <property type="term" value="C:plasma membrane"/>
    <property type="evidence" value="ECO:0007669"/>
    <property type="project" value="UniProtKB-SubCell"/>
</dbReference>
<evidence type="ECO:0000256" key="4">
    <source>
        <dbReference type="ARBA" id="ARBA00022679"/>
    </source>
</evidence>
<evidence type="ECO:0000256" key="5">
    <source>
        <dbReference type="ARBA" id="ARBA00022944"/>
    </source>
</evidence>
<evidence type="ECO:0000256" key="1">
    <source>
        <dbReference type="ARBA" id="ARBA00004202"/>
    </source>
</evidence>
<comment type="subcellular location">
    <subcellularLocation>
        <location evidence="1">Cell membrane</location>
        <topology evidence="1">Peripheral membrane protein</topology>
    </subcellularLocation>
</comment>
<keyword evidence="6" id="KW-0472">Membrane</keyword>
<evidence type="ECO:0000256" key="2">
    <source>
        <dbReference type="ARBA" id="ARBA00010488"/>
    </source>
</evidence>
<dbReference type="Gene3D" id="3.40.50.12580">
    <property type="match status" value="1"/>
</dbReference>
<dbReference type="AlphaFoldDB" id="A0A430APH5"/>
<protein>
    <recommendedName>
        <fullName evidence="9">CDP-glycerol--glycerophosphate glycerophosphotransferase</fullName>
    </recommendedName>
</protein>
<accession>A0A430APH5</accession>
<dbReference type="InterPro" id="IPR043148">
    <property type="entry name" value="TagF_C"/>
</dbReference>
<dbReference type="InterPro" id="IPR051612">
    <property type="entry name" value="Teichoic_Acid_Biosynth"/>
</dbReference>
<keyword evidence="4" id="KW-0808">Transferase</keyword>